<keyword evidence="1" id="KW-0472">Membrane</keyword>
<accession>A0A2T1A4L1</accession>
<dbReference type="Proteomes" id="UP000237752">
    <property type="component" value="Unassembled WGS sequence"/>
</dbReference>
<feature type="transmembrane region" description="Helical" evidence="1">
    <location>
        <begin position="239"/>
        <end position="261"/>
    </location>
</feature>
<evidence type="ECO:0000313" key="2">
    <source>
        <dbReference type="EMBL" id="PRZ43533.1"/>
    </source>
</evidence>
<feature type="transmembrane region" description="Helical" evidence="1">
    <location>
        <begin position="114"/>
        <end position="134"/>
    </location>
</feature>
<proteinExistence type="predicted"/>
<feature type="transmembrane region" description="Helical" evidence="1">
    <location>
        <begin position="146"/>
        <end position="166"/>
    </location>
</feature>
<name>A0A2T1A4L1_9ACTN</name>
<dbReference type="AlphaFoldDB" id="A0A2T1A4L1"/>
<keyword evidence="1" id="KW-0812">Transmembrane</keyword>
<sequence>MWGRVNWACAAAANYALLLVSVVIAGSLYVGVTARAPRNASVSTLNPVTGQVDVRFIHPHATIWTILAAVAVSLTVLAAAWRGHRRLVVLLALGSAVPLAFLAARQLYRPLGSFTWTVPLAPTALLLVGLLVLVGIGYHRGEVRRLALGPALIFIAGATVTWLWHTGALTGRSPNVPVLAWIPGGPLTVLLMVAGALALVRSTDRRQAVAGLLLVGGVWVCVVITNGLISAPFLSVDQVVGPALNVLVFVLVFWAGFAVASRHRTRGVPERAVASFGN</sequence>
<comment type="caution">
    <text evidence="2">The sequence shown here is derived from an EMBL/GenBank/DDBJ whole genome shotgun (WGS) entry which is preliminary data.</text>
</comment>
<feature type="transmembrane region" description="Helical" evidence="1">
    <location>
        <begin position="178"/>
        <end position="200"/>
    </location>
</feature>
<evidence type="ECO:0000313" key="3">
    <source>
        <dbReference type="Proteomes" id="UP000237752"/>
    </source>
</evidence>
<keyword evidence="3" id="KW-1185">Reference proteome</keyword>
<feature type="transmembrane region" description="Helical" evidence="1">
    <location>
        <begin position="87"/>
        <end position="108"/>
    </location>
</feature>
<feature type="transmembrane region" description="Helical" evidence="1">
    <location>
        <begin position="212"/>
        <end position="233"/>
    </location>
</feature>
<keyword evidence="1" id="KW-1133">Transmembrane helix</keyword>
<feature type="transmembrane region" description="Helical" evidence="1">
    <location>
        <begin position="12"/>
        <end position="32"/>
    </location>
</feature>
<dbReference type="EMBL" id="PVUE01000002">
    <property type="protein sequence ID" value="PRZ43533.1"/>
    <property type="molecule type" value="Genomic_DNA"/>
</dbReference>
<reference evidence="2 3" key="1">
    <citation type="submission" date="2018-03" db="EMBL/GenBank/DDBJ databases">
        <title>Genomic Encyclopedia of Archaeal and Bacterial Type Strains, Phase II (KMG-II): from individual species to whole genera.</title>
        <authorList>
            <person name="Goeker M."/>
        </authorList>
    </citation>
    <scope>NUCLEOTIDE SEQUENCE [LARGE SCALE GENOMIC DNA]</scope>
    <source>
        <strain evidence="2 3">DSM 100065</strain>
    </source>
</reference>
<evidence type="ECO:0000256" key="1">
    <source>
        <dbReference type="SAM" id="Phobius"/>
    </source>
</evidence>
<protein>
    <submittedName>
        <fullName evidence="2">Uncharacterized protein</fullName>
    </submittedName>
</protein>
<organism evidence="2 3">
    <name type="scientific">Antricoccus suffuscus</name>
    <dbReference type="NCBI Taxonomy" id="1629062"/>
    <lineage>
        <taxon>Bacteria</taxon>
        <taxon>Bacillati</taxon>
        <taxon>Actinomycetota</taxon>
        <taxon>Actinomycetes</taxon>
        <taxon>Geodermatophilales</taxon>
        <taxon>Antricoccaceae</taxon>
        <taxon>Antricoccus</taxon>
    </lineage>
</organism>
<gene>
    <name evidence="2" type="ORF">CLV47_102221</name>
</gene>
<feature type="transmembrane region" description="Helical" evidence="1">
    <location>
        <begin position="61"/>
        <end position="80"/>
    </location>
</feature>